<name>A0A178MIA7_9PROT</name>
<dbReference type="PROSITE" id="PS51184">
    <property type="entry name" value="JMJC"/>
    <property type="match status" value="1"/>
</dbReference>
<dbReference type="PANTHER" id="PTHR13096:SF9">
    <property type="entry name" value="BIFUNCTIONAL LYSINE-SPECIFIC DEMETHYLASE AND HISTIDYL-HYDROXYLASE"/>
    <property type="match status" value="1"/>
</dbReference>
<comment type="cofactor">
    <cofactor evidence="1">
        <name>Fe(2+)</name>
        <dbReference type="ChEBI" id="CHEBI:29033"/>
    </cofactor>
</comment>
<dbReference type="SUPFAM" id="SSF51197">
    <property type="entry name" value="Clavaminate synthase-like"/>
    <property type="match status" value="1"/>
</dbReference>
<proteinExistence type="predicted"/>
<dbReference type="InterPro" id="IPR003347">
    <property type="entry name" value="JmjC_dom"/>
</dbReference>
<evidence type="ECO:0000256" key="1">
    <source>
        <dbReference type="ARBA" id="ARBA00001954"/>
    </source>
</evidence>
<accession>A0A178MIA7</accession>
<keyword evidence="6" id="KW-1185">Reference proteome</keyword>
<dbReference type="GO" id="GO:0051864">
    <property type="term" value="F:histone H3K36 demethylase activity"/>
    <property type="evidence" value="ECO:0007669"/>
    <property type="project" value="TreeGrafter"/>
</dbReference>
<dbReference type="GO" id="GO:0032453">
    <property type="term" value="F:histone H3K4 demethylase activity"/>
    <property type="evidence" value="ECO:0007669"/>
    <property type="project" value="TreeGrafter"/>
</dbReference>
<keyword evidence="2" id="KW-0479">Metal-binding</keyword>
<gene>
    <name evidence="5" type="ORF">A6A04_20125</name>
</gene>
<comment type="caution">
    <text evidence="5">The sequence shown here is derived from an EMBL/GenBank/DDBJ whole genome shotgun (WGS) entry which is preliminary data.</text>
</comment>
<reference evidence="5 6" key="1">
    <citation type="submission" date="2016-04" db="EMBL/GenBank/DDBJ databases">
        <title>Draft genome sequence of freshwater magnetotactic bacteria Magnetospirillum marisnigri SP-1 and Magnetospirillum moscoviense BB-1.</title>
        <authorList>
            <person name="Koziaeva V."/>
            <person name="Dziuba M.V."/>
            <person name="Ivanov T.M."/>
            <person name="Kuznetsov B."/>
            <person name="Grouzdev D.S."/>
        </authorList>
    </citation>
    <scope>NUCLEOTIDE SEQUENCE [LARGE SCALE GENOMIC DNA]</scope>
    <source>
        <strain evidence="5 6">SP-1</strain>
    </source>
</reference>
<dbReference type="STRING" id="1285242.A6A04_20125"/>
<organism evidence="5 6">
    <name type="scientific">Paramagnetospirillum marisnigri</name>
    <dbReference type="NCBI Taxonomy" id="1285242"/>
    <lineage>
        <taxon>Bacteria</taxon>
        <taxon>Pseudomonadati</taxon>
        <taxon>Pseudomonadota</taxon>
        <taxon>Alphaproteobacteria</taxon>
        <taxon>Rhodospirillales</taxon>
        <taxon>Magnetospirillaceae</taxon>
        <taxon>Paramagnetospirillum</taxon>
    </lineage>
</organism>
<dbReference type="Gene3D" id="2.60.120.650">
    <property type="entry name" value="Cupin"/>
    <property type="match status" value="1"/>
</dbReference>
<dbReference type="Proteomes" id="UP000078428">
    <property type="component" value="Unassembled WGS sequence"/>
</dbReference>
<evidence type="ECO:0000256" key="3">
    <source>
        <dbReference type="ARBA" id="ARBA00023004"/>
    </source>
</evidence>
<dbReference type="InterPro" id="IPR039994">
    <property type="entry name" value="NO66-like"/>
</dbReference>
<dbReference type="Pfam" id="PF08007">
    <property type="entry name" value="JmjC_2"/>
    <property type="match status" value="1"/>
</dbReference>
<feature type="domain" description="JmjC" evidence="4">
    <location>
        <begin position="92"/>
        <end position="235"/>
    </location>
</feature>
<dbReference type="PANTHER" id="PTHR13096">
    <property type="entry name" value="MINA53 MYC INDUCED NUCLEAR ANTIGEN"/>
    <property type="match status" value="1"/>
</dbReference>
<evidence type="ECO:0000259" key="4">
    <source>
        <dbReference type="PROSITE" id="PS51184"/>
    </source>
</evidence>
<dbReference type="EMBL" id="LWQT01000075">
    <property type="protein sequence ID" value="OAN48442.1"/>
    <property type="molecule type" value="Genomic_DNA"/>
</dbReference>
<evidence type="ECO:0000256" key="2">
    <source>
        <dbReference type="ARBA" id="ARBA00022723"/>
    </source>
</evidence>
<sequence>MTFADVLAPVGVDSFIRDYFEKKPLILHREDRTYFDRLLTLDDIDRHLNFVGHKFPDIAVANALEEIPTSEYVVGGDRIDKNRVYQLFDQGATIVMRKMHTFVPALARLVRSAEKQFSCEFQCNVYFTPPGAKQGFKIHYDTHDIFALQVIGAKTWRIYGTPVEMPLVGQDYDRSVMQPGERTQEFDLKSGDMYYFPRGLVHDCVTPDEPSVHITLGMLSHTWTELFVEALMGVCQEDAEFRRYLPIGAMGPDADPATMEASFRALVERFAEKVKLAPALERFRDGFITSRQPDTLGRSADYQRLGQLTASSSVGPRADLIYRLQDNGDTVSLHVNTAEIKLPAAAASALKFTLESPRFSIGDVPGLADDSSKLTLVRRLVREGLLTIH</sequence>
<evidence type="ECO:0000313" key="5">
    <source>
        <dbReference type="EMBL" id="OAN48442.1"/>
    </source>
</evidence>
<evidence type="ECO:0000313" key="6">
    <source>
        <dbReference type="Proteomes" id="UP000078428"/>
    </source>
</evidence>
<dbReference type="GO" id="GO:0046872">
    <property type="term" value="F:metal ion binding"/>
    <property type="evidence" value="ECO:0007669"/>
    <property type="project" value="UniProtKB-KW"/>
</dbReference>
<protein>
    <recommendedName>
        <fullName evidence="4">JmjC domain-containing protein</fullName>
    </recommendedName>
</protein>
<dbReference type="AlphaFoldDB" id="A0A178MIA7"/>
<keyword evidence="3" id="KW-0408">Iron</keyword>